<protein>
    <submittedName>
        <fullName evidence="1">SigmaB regulation protein RsbU</fullName>
    </submittedName>
</protein>
<gene>
    <name evidence="1" type="ORF">NCTC5664_01911</name>
</gene>
<dbReference type="EMBL" id="UHAQ01000002">
    <property type="protein sequence ID" value="SUK49923.1"/>
    <property type="molecule type" value="Genomic_DNA"/>
</dbReference>
<sequence length="51" mass="6126">MHPQDIVQIIYEAILKLQNPNKKDDMTILIIKRVINLKKKIRNYFDGYIII</sequence>
<reference evidence="1 2" key="1">
    <citation type="submission" date="2018-06" db="EMBL/GenBank/DDBJ databases">
        <authorList>
            <consortium name="Pathogen Informatics"/>
            <person name="Doyle S."/>
        </authorList>
    </citation>
    <scope>NUCLEOTIDE SEQUENCE [LARGE SCALE GENOMIC DNA]</scope>
    <source>
        <strain evidence="1 2">NCTC5664</strain>
    </source>
</reference>
<dbReference type="Proteomes" id="UP000254502">
    <property type="component" value="Unassembled WGS sequence"/>
</dbReference>
<proteinExistence type="predicted"/>
<evidence type="ECO:0000313" key="2">
    <source>
        <dbReference type="Proteomes" id="UP000254502"/>
    </source>
</evidence>
<accession>A0A380DVS9</accession>
<name>A0A380DVS9_STAAU</name>
<organism evidence="1 2">
    <name type="scientific">Staphylococcus aureus</name>
    <dbReference type="NCBI Taxonomy" id="1280"/>
    <lineage>
        <taxon>Bacteria</taxon>
        <taxon>Bacillati</taxon>
        <taxon>Bacillota</taxon>
        <taxon>Bacilli</taxon>
        <taxon>Bacillales</taxon>
        <taxon>Staphylococcaceae</taxon>
        <taxon>Staphylococcus</taxon>
    </lineage>
</organism>
<dbReference type="AlphaFoldDB" id="A0A380DVS9"/>
<evidence type="ECO:0000313" key="1">
    <source>
        <dbReference type="EMBL" id="SUK49923.1"/>
    </source>
</evidence>